<name>A0A1B8RKS7_9CLOT</name>
<keyword evidence="1" id="KW-0812">Transmembrane</keyword>
<reference evidence="2 3" key="1">
    <citation type="submission" date="2016-06" db="EMBL/GenBank/DDBJ databases">
        <authorList>
            <person name="Kjaerup R.B."/>
            <person name="Dalgaard T.S."/>
            <person name="Juul-Madsen H.R."/>
        </authorList>
    </citation>
    <scope>NUCLEOTIDE SEQUENCE [LARGE SCALE GENOMIC DNA]</scope>
    <source>
        <strain evidence="2 3">373-A1</strain>
    </source>
</reference>
<accession>A0A1B8RKS7</accession>
<feature type="transmembrane region" description="Helical" evidence="1">
    <location>
        <begin position="37"/>
        <end position="58"/>
    </location>
</feature>
<keyword evidence="1" id="KW-1133">Transmembrane helix</keyword>
<dbReference type="AlphaFoldDB" id="A0A1B8RKS7"/>
<organism evidence="2 3">
    <name type="scientific">Clostridium paraputrificum</name>
    <dbReference type="NCBI Taxonomy" id="29363"/>
    <lineage>
        <taxon>Bacteria</taxon>
        <taxon>Bacillati</taxon>
        <taxon>Bacillota</taxon>
        <taxon>Clostridia</taxon>
        <taxon>Eubacteriales</taxon>
        <taxon>Clostridiaceae</taxon>
        <taxon>Clostridium</taxon>
    </lineage>
</organism>
<sequence>MNSFFIVLYILGLLGISSSIVILGLKIHKKRKIYNSITLILIAVSFVLLSSGTILGLINLKNNSFNSVNKTKINTSELSIASYKDLSFIYRFSNPNLSNNKNAYISIDNNSSLQFTGIVHLKFLGHNNSTVSTLNLTVKNLMPNTSTKSNIQIDKSVSNIEYSFNGKFETVSSNSESSYKIKTLAYGGNYLRIEVIANSSDRDTLNNICRELKETYTYKYCKGFLVYFIDNKSNSFNDAYADFFGDNEKNLYTLTLFENNKRYKVD</sequence>
<evidence type="ECO:0000256" key="1">
    <source>
        <dbReference type="SAM" id="Phobius"/>
    </source>
</evidence>
<proteinExistence type="predicted"/>
<comment type="caution">
    <text evidence="2">The sequence shown here is derived from an EMBL/GenBank/DDBJ whole genome shotgun (WGS) entry which is preliminary data.</text>
</comment>
<gene>
    <name evidence="2" type="ORF">CP373A1_16640</name>
</gene>
<dbReference type="eggNOG" id="ENOG50313ZM">
    <property type="taxonomic scope" value="Bacteria"/>
</dbReference>
<dbReference type="Proteomes" id="UP000092714">
    <property type="component" value="Unassembled WGS sequence"/>
</dbReference>
<protein>
    <submittedName>
        <fullName evidence="2">Uncharacterized protein</fullName>
    </submittedName>
</protein>
<dbReference type="EMBL" id="MAPZ01000035">
    <property type="protein sequence ID" value="OBY09378.1"/>
    <property type="molecule type" value="Genomic_DNA"/>
</dbReference>
<evidence type="ECO:0000313" key="2">
    <source>
        <dbReference type="EMBL" id="OBY09378.1"/>
    </source>
</evidence>
<keyword evidence="1" id="KW-0472">Membrane</keyword>
<dbReference type="RefSeq" id="WP_065254848.1">
    <property type="nucleotide sequence ID" value="NZ_JADNCW010000007.1"/>
</dbReference>
<evidence type="ECO:0000313" key="3">
    <source>
        <dbReference type="Proteomes" id="UP000092714"/>
    </source>
</evidence>
<feature type="transmembrane region" description="Helical" evidence="1">
    <location>
        <begin position="6"/>
        <end position="25"/>
    </location>
</feature>
<keyword evidence="3" id="KW-1185">Reference proteome</keyword>